<evidence type="ECO:0000313" key="10">
    <source>
        <dbReference type="EMBL" id="RSH86419.1"/>
    </source>
</evidence>
<dbReference type="Gene3D" id="3.40.50.2020">
    <property type="match status" value="1"/>
</dbReference>
<organism evidence="10 11">
    <name type="scientific">Apiotrichum porosum</name>
    <dbReference type="NCBI Taxonomy" id="105984"/>
    <lineage>
        <taxon>Eukaryota</taxon>
        <taxon>Fungi</taxon>
        <taxon>Dikarya</taxon>
        <taxon>Basidiomycota</taxon>
        <taxon>Agaricomycotina</taxon>
        <taxon>Tremellomycetes</taxon>
        <taxon>Trichosporonales</taxon>
        <taxon>Trichosporonaceae</taxon>
        <taxon>Apiotrichum</taxon>
    </lineage>
</organism>
<dbReference type="NCBIfam" id="TIGR00336">
    <property type="entry name" value="pyrE"/>
    <property type="match status" value="1"/>
</dbReference>
<evidence type="ECO:0000256" key="4">
    <source>
        <dbReference type="ARBA" id="ARBA00011738"/>
    </source>
</evidence>
<evidence type="ECO:0000256" key="5">
    <source>
        <dbReference type="ARBA" id="ARBA00011971"/>
    </source>
</evidence>
<name>A0A427Y5P7_9TREE</name>
<dbReference type="CDD" id="cd06223">
    <property type="entry name" value="PRTases_typeI"/>
    <property type="match status" value="1"/>
</dbReference>
<dbReference type="EMBL" id="RSCE01000002">
    <property type="protein sequence ID" value="RSH86419.1"/>
    <property type="molecule type" value="Genomic_DNA"/>
</dbReference>
<evidence type="ECO:0000256" key="7">
    <source>
        <dbReference type="ARBA" id="ARBA00022679"/>
    </source>
</evidence>
<reference evidence="10 11" key="1">
    <citation type="submission" date="2018-11" db="EMBL/GenBank/DDBJ databases">
        <title>Genome sequence of Apiotrichum porosum DSM 27194.</title>
        <authorList>
            <person name="Aliyu H."/>
            <person name="Gorte O."/>
            <person name="Ochsenreither K."/>
        </authorList>
    </citation>
    <scope>NUCLEOTIDE SEQUENCE [LARGE SCALE GENOMIC DNA]</scope>
    <source>
        <strain evidence="10 11">DSM 27194</strain>
    </source>
</reference>
<dbReference type="Pfam" id="PF00156">
    <property type="entry name" value="Pribosyltran"/>
    <property type="match status" value="1"/>
</dbReference>
<keyword evidence="6 10" id="KW-0328">Glycosyltransferase</keyword>
<dbReference type="RefSeq" id="XP_028479204.1">
    <property type="nucleotide sequence ID" value="XM_028620232.1"/>
</dbReference>
<dbReference type="Proteomes" id="UP000279236">
    <property type="component" value="Unassembled WGS sequence"/>
</dbReference>
<keyword evidence="8" id="KW-0665">Pyrimidine biosynthesis</keyword>
<dbReference type="GO" id="GO:0044205">
    <property type="term" value="P:'de novo' UMP biosynthetic process"/>
    <property type="evidence" value="ECO:0007669"/>
    <property type="project" value="UniProtKB-UniPathway"/>
</dbReference>
<evidence type="ECO:0000256" key="8">
    <source>
        <dbReference type="ARBA" id="ARBA00022975"/>
    </source>
</evidence>
<dbReference type="GeneID" id="39589214"/>
<feature type="domain" description="Phosphoribosyltransferase" evidence="9">
    <location>
        <begin position="66"/>
        <end position="164"/>
    </location>
</feature>
<dbReference type="SUPFAM" id="SSF53271">
    <property type="entry name" value="PRTase-like"/>
    <property type="match status" value="1"/>
</dbReference>
<dbReference type="GO" id="GO:0046132">
    <property type="term" value="P:pyrimidine ribonucleoside biosynthetic process"/>
    <property type="evidence" value="ECO:0007669"/>
    <property type="project" value="TreeGrafter"/>
</dbReference>
<dbReference type="STRING" id="105984.A0A427Y5P7"/>
<dbReference type="FunFam" id="3.40.50.2020:FF:000008">
    <property type="entry name" value="Orotate phosphoribosyltransferase"/>
    <property type="match status" value="1"/>
</dbReference>
<dbReference type="GO" id="GO:0004588">
    <property type="term" value="F:orotate phosphoribosyltransferase activity"/>
    <property type="evidence" value="ECO:0007669"/>
    <property type="project" value="UniProtKB-EC"/>
</dbReference>
<gene>
    <name evidence="10" type="primary">URA5</name>
    <name evidence="10" type="ORF">EHS24_004671</name>
</gene>
<dbReference type="PANTHER" id="PTHR46683:SF1">
    <property type="entry name" value="OROTATE PHOSPHORIBOSYLTRANSFERASE 1-RELATED"/>
    <property type="match status" value="1"/>
</dbReference>
<keyword evidence="11" id="KW-1185">Reference proteome</keyword>
<evidence type="ECO:0000256" key="2">
    <source>
        <dbReference type="ARBA" id="ARBA00004889"/>
    </source>
</evidence>
<dbReference type="UniPathway" id="UPA00070">
    <property type="reaction ID" value="UER00119"/>
</dbReference>
<evidence type="ECO:0000256" key="3">
    <source>
        <dbReference type="ARBA" id="ARBA00006340"/>
    </source>
</evidence>
<evidence type="ECO:0000256" key="1">
    <source>
        <dbReference type="ARBA" id="ARBA00003769"/>
    </source>
</evidence>
<keyword evidence="7 10" id="KW-0808">Transferase</keyword>
<proteinExistence type="inferred from homology"/>
<dbReference type="InterPro" id="IPR023031">
    <property type="entry name" value="OPRT"/>
</dbReference>
<accession>A0A427Y5P7</accession>
<protein>
    <recommendedName>
        <fullName evidence="5">orotate phosphoribosyltransferase</fullName>
        <ecNumber evidence="5">2.4.2.10</ecNumber>
    </recommendedName>
</protein>
<comment type="subunit">
    <text evidence="4">Homodimer.</text>
</comment>
<dbReference type="GO" id="GO:0006207">
    <property type="term" value="P:'de novo' pyrimidine nucleobase biosynthetic process"/>
    <property type="evidence" value="ECO:0007669"/>
    <property type="project" value="TreeGrafter"/>
</dbReference>
<dbReference type="InterPro" id="IPR000836">
    <property type="entry name" value="PRTase_dom"/>
</dbReference>
<evidence type="ECO:0000256" key="6">
    <source>
        <dbReference type="ARBA" id="ARBA00022676"/>
    </source>
</evidence>
<comment type="function">
    <text evidence="1">Catalyzes the transfer of a ribosyl phosphate group from 5-phosphoribose 1-diphosphate to orotate, leading to the formation of orotidine monophosphate (OMP).</text>
</comment>
<comment type="pathway">
    <text evidence="2">Pyrimidine metabolism; UMP biosynthesis via de novo pathway; UMP from orotate: step 1/2.</text>
</comment>
<dbReference type="HAMAP" id="MF_01208">
    <property type="entry name" value="PyrE"/>
    <property type="match status" value="1"/>
</dbReference>
<evidence type="ECO:0000259" key="9">
    <source>
        <dbReference type="Pfam" id="PF00156"/>
    </source>
</evidence>
<dbReference type="AlphaFoldDB" id="A0A427Y5P7"/>
<sequence>MAATDFKTHFIEAAIASGVLLFGEFTLKSGRKSPYFFNAGLLYDGKLLSATADAFAGTLQSSIPAFDVLFGPAYKGIPLAAVTAVALANKGTDVVYTYNRKEKKDHGEGGTLVGAPMANKRVVIIDDVMTAGTAIRESIAILREQPGAQLVGIVQLLDRQERGKGATSTIQEVEAEFKVPVVPIVSLADIIDYLRVKGGYETELKKIEEYRAEYGITV</sequence>
<dbReference type="InterPro" id="IPR004467">
    <property type="entry name" value="Or_phspho_trans_dom"/>
</dbReference>
<dbReference type="GO" id="GO:0005737">
    <property type="term" value="C:cytoplasm"/>
    <property type="evidence" value="ECO:0007669"/>
    <property type="project" value="TreeGrafter"/>
</dbReference>
<dbReference type="OrthoDB" id="5553476at2759"/>
<dbReference type="PANTHER" id="PTHR46683">
    <property type="entry name" value="OROTATE PHOSPHORIBOSYLTRANSFERASE 1-RELATED"/>
    <property type="match status" value="1"/>
</dbReference>
<comment type="caution">
    <text evidence="10">The sequence shown here is derived from an EMBL/GenBank/DDBJ whole genome shotgun (WGS) entry which is preliminary data.</text>
</comment>
<comment type="similarity">
    <text evidence="3">Belongs to the purine/pyrimidine phosphoribosyltransferase family. PyrE subfamily.</text>
</comment>
<evidence type="ECO:0000313" key="11">
    <source>
        <dbReference type="Proteomes" id="UP000279236"/>
    </source>
</evidence>
<dbReference type="EC" id="2.4.2.10" evidence="5"/>
<dbReference type="InterPro" id="IPR029057">
    <property type="entry name" value="PRTase-like"/>
</dbReference>